<dbReference type="AlphaFoldDB" id="A0A264VN41"/>
<gene>
    <name evidence="2" type="ORF">CHI95_20590</name>
</gene>
<evidence type="ECO:0000313" key="2">
    <source>
        <dbReference type="EMBL" id="OZS72692.1"/>
    </source>
</evidence>
<dbReference type="EMBL" id="NOWC01000032">
    <property type="protein sequence ID" value="OZS72692.1"/>
    <property type="molecule type" value="Genomic_DNA"/>
</dbReference>
<keyword evidence="1" id="KW-1133">Transmembrane helix</keyword>
<dbReference type="RefSeq" id="WP_094962777.1">
    <property type="nucleotide sequence ID" value="NZ_JAGKLX010000024.1"/>
</dbReference>
<keyword evidence="1" id="KW-0812">Transmembrane</keyword>
<comment type="caution">
    <text evidence="2">The sequence shown here is derived from an EMBL/GenBank/DDBJ whole genome shotgun (WGS) entry which is preliminary data.</text>
</comment>
<feature type="transmembrane region" description="Helical" evidence="1">
    <location>
        <begin position="12"/>
        <end position="31"/>
    </location>
</feature>
<dbReference type="Proteomes" id="UP000216001">
    <property type="component" value="Unassembled WGS sequence"/>
</dbReference>
<organism evidence="2 3">
    <name type="scientific">Providencia rettgeri</name>
    <dbReference type="NCBI Taxonomy" id="587"/>
    <lineage>
        <taxon>Bacteria</taxon>
        <taxon>Pseudomonadati</taxon>
        <taxon>Pseudomonadota</taxon>
        <taxon>Gammaproteobacteria</taxon>
        <taxon>Enterobacterales</taxon>
        <taxon>Morganellaceae</taxon>
        <taxon>Providencia</taxon>
    </lineage>
</organism>
<proteinExistence type="predicted"/>
<feature type="transmembrane region" description="Helical" evidence="1">
    <location>
        <begin position="37"/>
        <end position="57"/>
    </location>
</feature>
<evidence type="ECO:0000313" key="3">
    <source>
        <dbReference type="Proteomes" id="UP000216001"/>
    </source>
</evidence>
<reference evidence="2 3" key="1">
    <citation type="submission" date="2017-07" db="EMBL/GenBank/DDBJ databases">
        <title>blaIMP-27 on transferable plasmids in Proteus mirabilis and Providencia rettgeri.</title>
        <authorList>
            <person name="Potter R."/>
        </authorList>
    </citation>
    <scope>NUCLEOTIDE SEQUENCE [LARGE SCALE GENOMIC DNA]</scope>
    <source>
        <strain evidence="2 3">PR1</strain>
    </source>
</reference>
<sequence length="64" mass="7035">MLTLPTKTNTKTRLKAILLMGLISSPAVILVCTDISWDGLLFLAIYTGLSAWVTQILNNDSQQK</sequence>
<name>A0A264VN41_PRORE</name>
<keyword evidence="1" id="KW-0472">Membrane</keyword>
<protein>
    <submittedName>
        <fullName evidence="2">Uncharacterized protein</fullName>
    </submittedName>
</protein>
<evidence type="ECO:0000256" key="1">
    <source>
        <dbReference type="SAM" id="Phobius"/>
    </source>
</evidence>
<accession>A0A264VN41</accession>